<dbReference type="EMBL" id="CP001601">
    <property type="protein sequence ID" value="ACP33576.1"/>
    <property type="molecule type" value="Genomic_DNA"/>
</dbReference>
<dbReference type="HOGENOM" id="CLU_085672_0_0_11"/>
<accession>C3PIC2</accession>
<dbReference type="AlphaFoldDB" id="C3PIC2"/>
<name>C3PIC2_CORA7</name>
<evidence type="ECO:0008006" key="3">
    <source>
        <dbReference type="Google" id="ProtNLM"/>
    </source>
</evidence>
<dbReference type="KEGG" id="car:cauri_1983"/>
<evidence type="ECO:0000313" key="1">
    <source>
        <dbReference type="EMBL" id="ACP33576.1"/>
    </source>
</evidence>
<gene>
    <name evidence="1" type="ordered locus">cauri_1983</name>
</gene>
<organism evidence="1 2">
    <name type="scientific">Corynebacterium aurimucosum (strain ATCC 700975 / DSM 44827 / CIP 107346 / CN-1)</name>
    <name type="common">Corynebacterium nigricans</name>
    <dbReference type="NCBI Taxonomy" id="548476"/>
    <lineage>
        <taxon>Bacteria</taxon>
        <taxon>Bacillati</taxon>
        <taxon>Actinomycetota</taxon>
        <taxon>Actinomycetes</taxon>
        <taxon>Mycobacteriales</taxon>
        <taxon>Corynebacteriaceae</taxon>
        <taxon>Corynebacterium</taxon>
    </lineage>
</organism>
<protein>
    <recommendedName>
        <fullName evidence="3">P22 coat protein-protein 5 domain protein</fullName>
    </recommendedName>
</protein>
<evidence type="ECO:0000313" key="2">
    <source>
        <dbReference type="Proteomes" id="UP000002077"/>
    </source>
</evidence>
<dbReference type="Pfam" id="PF25209">
    <property type="entry name" value="Phage_capsid_4"/>
    <property type="match status" value="1"/>
</dbReference>
<dbReference type="eggNOG" id="ENOG502Z96S">
    <property type="taxonomic scope" value="Bacteria"/>
</dbReference>
<keyword evidence="2" id="KW-1185">Reference proteome</keyword>
<dbReference type="Proteomes" id="UP000002077">
    <property type="component" value="Chromosome"/>
</dbReference>
<dbReference type="OrthoDB" id="1624479at2"/>
<proteinExistence type="predicted"/>
<dbReference type="STRING" id="548476.cauri_1983"/>
<sequence length="302" mass="32309">MSVASFIPKLWAPELIVPFQKSSIYTQPGIADTKYQPMLQNSGDTVEINSIGNATIKNHDRTKDLEYDDLTTTSVKLVMDQEKYYGFRVSDVDRVQAAGDFASAATNQHGSEMADEIDKAVAKALKEGASNKLPNQTVFDGSDFYRPGKGQITAWDVVRKLATELNKVSAPTAQRWIVVGPNFGSALLADRRVTQAHAAGTDIVARNGLISSIPQLGLNVYQSNNAPVTAGREGIVAGVPGALAFATQLRELEAFRDPDRFGDIIRGLQVFGAKVVNPKGLVYVETDVAQGALGSAAPADAA</sequence>
<dbReference type="RefSeq" id="WP_010190953.1">
    <property type="nucleotide sequence ID" value="NC_012590.1"/>
</dbReference>
<dbReference type="GeneID" id="31924625"/>
<reference evidence="1 2" key="1">
    <citation type="journal article" date="2010" name="BMC Genomics">
        <title>Complete genome sequence and lifestyle of black-pigmented Corynebacterium aurimucosum ATCC 700975 (formerly C. nigricans CN-1) isolated from a vaginal swab of a woman with spontaneous abortion.</title>
        <authorList>
            <person name="Trost E."/>
            <person name="Gotker S."/>
            <person name="Schneider J."/>
            <person name="Schneiker-Bekel S."/>
            <person name="Szczepanowski R."/>
            <person name="Tilker A."/>
            <person name="Viehoever P."/>
            <person name="Arnold W."/>
            <person name="Bekel T."/>
            <person name="Blom J."/>
            <person name="Gartemann K.H."/>
            <person name="Linke B."/>
            <person name="Goesmann A."/>
            <person name="Puhler A."/>
            <person name="Shukla S.K."/>
            <person name="Tauch A."/>
        </authorList>
    </citation>
    <scope>NUCLEOTIDE SEQUENCE [LARGE SCALE GENOMIC DNA]</scope>
    <source>
        <strain evidence="2">ATCC 700975 / DSM 44827 / CIP 107346 / CN-1</strain>
    </source>
</reference>